<organism evidence="6 7">
    <name type="scientific">Hydrogenophaga intermedia</name>
    <dbReference type="NCBI Taxonomy" id="65786"/>
    <lineage>
        <taxon>Bacteria</taxon>
        <taxon>Pseudomonadati</taxon>
        <taxon>Pseudomonadota</taxon>
        <taxon>Betaproteobacteria</taxon>
        <taxon>Burkholderiales</taxon>
        <taxon>Comamonadaceae</taxon>
        <taxon>Hydrogenophaga</taxon>
    </lineage>
</organism>
<dbReference type="PANTHER" id="PTHR13847:SF286">
    <property type="entry name" value="D-AMINO ACID DEHYDROGENASE"/>
    <property type="match status" value="1"/>
</dbReference>
<gene>
    <name evidence="6" type="ORF">BN948_01378</name>
</gene>
<evidence type="ECO:0000256" key="1">
    <source>
        <dbReference type="ARBA" id="ARBA00001974"/>
    </source>
</evidence>
<protein>
    <submittedName>
        <fullName evidence="6">FAD dependent oxidoreductase</fullName>
    </submittedName>
</protein>
<comment type="cofactor">
    <cofactor evidence="1">
        <name>FAD</name>
        <dbReference type="ChEBI" id="CHEBI:57692"/>
    </cofactor>
</comment>
<keyword evidence="7" id="KW-1185">Reference proteome</keyword>
<comment type="similarity">
    <text evidence="2">Belongs to the DadA oxidoreductase family.</text>
</comment>
<accession>A0A1L1PBS0</accession>
<dbReference type="AlphaFoldDB" id="A0A1L1PBS0"/>
<dbReference type="Pfam" id="PF01266">
    <property type="entry name" value="DAO"/>
    <property type="match status" value="1"/>
</dbReference>
<feature type="domain" description="FAD dependent oxidoreductase" evidence="5">
    <location>
        <begin position="7"/>
        <end position="367"/>
    </location>
</feature>
<dbReference type="InterPro" id="IPR017741">
    <property type="entry name" value="FAD-dependent_OxRdtase_HpnW"/>
</dbReference>
<keyword evidence="3" id="KW-0285">Flavoprotein</keyword>
<dbReference type="InterPro" id="IPR036188">
    <property type="entry name" value="FAD/NAD-bd_sf"/>
</dbReference>
<dbReference type="GO" id="GO:0016491">
    <property type="term" value="F:oxidoreductase activity"/>
    <property type="evidence" value="ECO:0007669"/>
    <property type="project" value="UniProtKB-KW"/>
</dbReference>
<evidence type="ECO:0000256" key="3">
    <source>
        <dbReference type="ARBA" id="ARBA00022630"/>
    </source>
</evidence>
<dbReference type="Proteomes" id="UP000028878">
    <property type="component" value="Unassembled WGS sequence"/>
</dbReference>
<sequence>MSNSSFDLIVVGSGIAGLAHAWMGHRRGLRVAVIERDHRCVGASIRNFGFVTVTGQRAGDTWRRARRSRDLWAELAPQAGIPVVHSGLWVVAQRPRALDVLAEFAGTDMGAACELHRGTAWGARMPALKAAGAAGALYSPHELRVESREAIPAIARWLQAQGVQFTWGQEVLGIEGHTVHGATGEWTAERIVVCPGTELNGVARRLLPDHELRLTRLQMLRVRPHAGFTLGAAVMSDLSLVRYHGYADLASSAPLLEQLRAECGQSLDDGIHLIAVQSADGTLVVGDSHHPHATPEPFASEAVDDRILRHLHEVVGLDHCEVLERWTGVYPTGHTSDALIHAPADHLRLVLVTSGTGASTSFGIAEDVFAGW</sequence>
<dbReference type="Gene3D" id="3.50.50.60">
    <property type="entry name" value="FAD/NAD(P)-binding domain"/>
    <property type="match status" value="1"/>
</dbReference>
<dbReference type="SUPFAM" id="SSF51905">
    <property type="entry name" value="FAD/NAD(P)-binding domain"/>
    <property type="match status" value="1"/>
</dbReference>
<dbReference type="PANTHER" id="PTHR13847">
    <property type="entry name" value="SARCOSINE DEHYDROGENASE-RELATED"/>
    <property type="match status" value="1"/>
</dbReference>
<evidence type="ECO:0000256" key="4">
    <source>
        <dbReference type="ARBA" id="ARBA00023002"/>
    </source>
</evidence>
<evidence type="ECO:0000313" key="7">
    <source>
        <dbReference type="Proteomes" id="UP000028878"/>
    </source>
</evidence>
<dbReference type="EMBL" id="CCAE010000007">
    <property type="protein sequence ID" value="CDN86960.1"/>
    <property type="molecule type" value="Genomic_DNA"/>
</dbReference>
<evidence type="ECO:0000256" key="2">
    <source>
        <dbReference type="ARBA" id="ARBA00009410"/>
    </source>
</evidence>
<dbReference type="RefSeq" id="WP_009517191.1">
    <property type="nucleotide sequence ID" value="NZ_CCAE010000007.1"/>
</dbReference>
<dbReference type="InterPro" id="IPR006076">
    <property type="entry name" value="FAD-dep_OxRdtase"/>
</dbReference>
<evidence type="ECO:0000313" key="6">
    <source>
        <dbReference type="EMBL" id="CDN86960.1"/>
    </source>
</evidence>
<reference evidence="7" key="1">
    <citation type="submission" date="2014-02" db="EMBL/GenBank/DDBJ databases">
        <authorList>
            <person name="Gan H."/>
        </authorList>
    </citation>
    <scope>NUCLEOTIDE SEQUENCE [LARGE SCALE GENOMIC DNA]</scope>
    <source>
        <strain evidence="7">S1</strain>
    </source>
</reference>
<dbReference type="Gene3D" id="3.30.9.10">
    <property type="entry name" value="D-Amino Acid Oxidase, subunit A, domain 2"/>
    <property type="match status" value="1"/>
</dbReference>
<proteinExistence type="inferred from homology"/>
<dbReference type="GO" id="GO:0005737">
    <property type="term" value="C:cytoplasm"/>
    <property type="evidence" value="ECO:0007669"/>
    <property type="project" value="TreeGrafter"/>
</dbReference>
<evidence type="ECO:0000259" key="5">
    <source>
        <dbReference type="Pfam" id="PF01266"/>
    </source>
</evidence>
<dbReference type="NCBIfam" id="TIGR03364">
    <property type="entry name" value="HpnW_proposed"/>
    <property type="match status" value="1"/>
</dbReference>
<name>A0A1L1PBS0_HYDIT</name>
<keyword evidence="4" id="KW-0560">Oxidoreductase</keyword>
<reference evidence="7" key="2">
    <citation type="submission" date="2014-11" db="EMBL/GenBank/DDBJ databases">
        <title>Draft genome sequence of Hydrogenophaga intermedia S1.</title>
        <authorList>
            <person name="Gan H.M."/>
            <person name="Chew T.H."/>
            <person name="Stolz A."/>
        </authorList>
    </citation>
    <scope>NUCLEOTIDE SEQUENCE [LARGE SCALE GENOMIC DNA]</scope>
    <source>
        <strain evidence="7">S1</strain>
    </source>
</reference>